<evidence type="ECO:0000313" key="3">
    <source>
        <dbReference type="EMBL" id="PRX39857.1"/>
    </source>
</evidence>
<dbReference type="InterPro" id="IPR013974">
    <property type="entry name" value="SAF"/>
</dbReference>
<dbReference type="EMBL" id="PVNE01000019">
    <property type="protein sequence ID" value="PRX39857.1"/>
    <property type="molecule type" value="Genomic_DNA"/>
</dbReference>
<sequence length="230" mass="25272">MNDARRRAIIFTVIALVLAAFAGILFIQRVGEVEAQLGNFVTVYVAKKDIGSRQPLSAGDFEAKEIPAKYVEQSVVTDLKKIGNYGSIDKFVAVAPLKEGDVLTYNLLKPADDYTTGDRRLVQVPSSNRVAFDQALEANDRVDIIVSWNENDIPAGEKRTSVFMKDVLVASVLPSSKDKFTGVWLEMSLDEARKFIDAQNFAQSVRILKAPTEQRSSQTEGKSSTAGVQP</sequence>
<dbReference type="RefSeq" id="WP_146130480.1">
    <property type="nucleotide sequence ID" value="NZ_PVNE01000019.1"/>
</dbReference>
<feature type="compositionally biased region" description="Polar residues" evidence="1">
    <location>
        <begin position="213"/>
        <end position="230"/>
    </location>
</feature>
<comment type="caution">
    <text evidence="3">The sequence shown here is derived from an EMBL/GenBank/DDBJ whole genome shotgun (WGS) entry which is preliminary data.</text>
</comment>
<reference evidence="3 4" key="1">
    <citation type="submission" date="2018-03" db="EMBL/GenBank/DDBJ databases">
        <title>Genomic Encyclopedia of Archaeal and Bacterial Type Strains, Phase II (KMG-II): from individual species to whole genera.</title>
        <authorList>
            <person name="Goeker M."/>
        </authorList>
    </citation>
    <scope>NUCLEOTIDE SEQUENCE [LARGE SCALE GENOMIC DNA]</scope>
    <source>
        <strain evidence="3 4">DSM 44946</strain>
    </source>
</reference>
<dbReference type="Pfam" id="PF08666">
    <property type="entry name" value="SAF"/>
    <property type="match status" value="1"/>
</dbReference>
<evidence type="ECO:0000259" key="2">
    <source>
        <dbReference type="Pfam" id="PF08666"/>
    </source>
</evidence>
<dbReference type="Proteomes" id="UP000237797">
    <property type="component" value="Unassembled WGS sequence"/>
</dbReference>
<dbReference type="CDD" id="cd11614">
    <property type="entry name" value="SAF_CpaB_FlgA_like"/>
    <property type="match status" value="1"/>
</dbReference>
<accession>A0A2T0LCW5</accession>
<organism evidence="3 4">
    <name type="scientific">Planifilum fimeticola</name>
    <dbReference type="NCBI Taxonomy" id="201975"/>
    <lineage>
        <taxon>Bacteria</taxon>
        <taxon>Bacillati</taxon>
        <taxon>Bacillota</taxon>
        <taxon>Bacilli</taxon>
        <taxon>Bacillales</taxon>
        <taxon>Thermoactinomycetaceae</taxon>
        <taxon>Planifilum</taxon>
    </lineage>
</organism>
<proteinExistence type="predicted"/>
<feature type="domain" description="SAF" evidence="2">
    <location>
        <begin position="42"/>
        <end position="108"/>
    </location>
</feature>
<protein>
    <submittedName>
        <fullName evidence="3">Pilus assembly protein CpaB</fullName>
    </submittedName>
</protein>
<feature type="region of interest" description="Disordered" evidence="1">
    <location>
        <begin position="210"/>
        <end position="230"/>
    </location>
</feature>
<dbReference type="OrthoDB" id="2989382at2"/>
<name>A0A2T0LCW5_9BACL</name>
<gene>
    <name evidence="3" type="ORF">CLV97_11915</name>
</gene>
<keyword evidence="4" id="KW-1185">Reference proteome</keyword>
<evidence type="ECO:0000313" key="4">
    <source>
        <dbReference type="Proteomes" id="UP000237797"/>
    </source>
</evidence>
<dbReference type="AlphaFoldDB" id="A0A2T0LCW5"/>
<evidence type="ECO:0000256" key="1">
    <source>
        <dbReference type="SAM" id="MobiDB-lite"/>
    </source>
</evidence>